<proteinExistence type="inferred from homology"/>
<dbReference type="Gene3D" id="1.10.10.10">
    <property type="entry name" value="Winged helix-like DNA-binding domain superfamily/Winged helix DNA-binding domain"/>
    <property type="match status" value="1"/>
</dbReference>
<feature type="domain" description="HTH lysR-type" evidence="5">
    <location>
        <begin position="3"/>
        <end position="58"/>
    </location>
</feature>
<comment type="similarity">
    <text evidence="1">Belongs to the LysR transcriptional regulatory family.</text>
</comment>
<name>A0A927MDS9_9ACTN</name>
<dbReference type="CDD" id="cd08414">
    <property type="entry name" value="PBP2_LTTR_aromatics_like"/>
    <property type="match status" value="1"/>
</dbReference>
<dbReference type="PANTHER" id="PTHR30346:SF17">
    <property type="entry name" value="LYSR FAMILY TRANSCRIPTIONAL REGULATOR"/>
    <property type="match status" value="1"/>
</dbReference>
<dbReference type="SUPFAM" id="SSF53850">
    <property type="entry name" value="Periplasmic binding protein-like II"/>
    <property type="match status" value="1"/>
</dbReference>
<dbReference type="PANTHER" id="PTHR30346">
    <property type="entry name" value="TRANSCRIPTIONAL DUAL REGULATOR HCAR-RELATED"/>
    <property type="match status" value="1"/>
</dbReference>
<dbReference type="EMBL" id="JADBEB010000001">
    <property type="protein sequence ID" value="MBE1492579.1"/>
    <property type="molecule type" value="Genomic_DNA"/>
</dbReference>
<dbReference type="PROSITE" id="PS50931">
    <property type="entry name" value="HTH_LYSR"/>
    <property type="match status" value="1"/>
</dbReference>
<dbReference type="PRINTS" id="PR00039">
    <property type="entry name" value="HTHLYSR"/>
</dbReference>
<dbReference type="InterPro" id="IPR000847">
    <property type="entry name" value="LysR_HTH_N"/>
</dbReference>
<dbReference type="AlphaFoldDB" id="A0A927MDS9"/>
<dbReference type="Gene3D" id="3.40.190.10">
    <property type="entry name" value="Periplasmic binding protein-like II"/>
    <property type="match status" value="2"/>
</dbReference>
<dbReference type="GO" id="GO:0003700">
    <property type="term" value="F:DNA-binding transcription factor activity"/>
    <property type="evidence" value="ECO:0007669"/>
    <property type="project" value="InterPro"/>
</dbReference>
<reference evidence="6" key="1">
    <citation type="submission" date="2020-10" db="EMBL/GenBank/DDBJ databases">
        <title>Sequencing the genomes of 1000 actinobacteria strains.</title>
        <authorList>
            <person name="Klenk H.-P."/>
        </authorList>
    </citation>
    <scope>NUCLEOTIDE SEQUENCE</scope>
    <source>
        <strain evidence="6">DSM 46832</strain>
    </source>
</reference>
<dbReference type="GO" id="GO:0032993">
    <property type="term" value="C:protein-DNA complex"/>
    <property type="evidence" value="ECO:0007669"/>
    <property type="project" value="TreeGrafter"/>
</dbReference>
<dbReference type="InterPro" id="IPR036390">
    <property type="entry name" value="WH_DNA-bd_sf"/>
</dbReference>
<keyword evidence="7" id="KW-1185">Reference proteome</keyword>
<keyword evidence="3 6" id="KW-0238">DNA-binding</keyword>
<evidence type="ECO:0000256" key="1">
    <source>
        <dbReference type="ARBA" id="ARBA00009437"/>
    </source>
</evidence>
<dbReference type="InterPro" id="IPR005119">
    <property type="entry name" value="LysR_subst-bd"/>
</dbReference>
<dbReference type="Proteomes" id="UP000649753">
    <property type="component" value="Unassembled WGS sequence"/>
</dbReference>
<evidence type="ECO:0000256" key="3">
    <source>
        <dbReference type="ARBA" id="ARBA00023125"/>
    </source>
</evidence>
<dbReference type="GO" id="GO:0003677">
    <property type="term" value="F:DNA binding"/>
    <property type="evidence" value="ECO:0007669"/>
    <property type="project" value="UniProtKB-KW"/>
</dbReference>
<evidence type="ECO:0000256" key="4">
    <source>
        <dbReference type="ARBA" id="ARBA00023163"/>
    </source>
</evidence>
<dbReference type="InterPro" id="IPR036388">
    <property type="entry name" value="WH-like_DNA-bd_sf"/>
</dbReference>
<keyword evidence="2" id="KW-0805">Transcription regulation</keyword>
<organism evidence="6 7">
    <name type="scientific">Plantactinospora soyae</name>
    <dbReference type="NCBI Taxonomy" id="1544732"/>
    <lineage>
        <taxon>Bacteria</taxon>
        <taxon>Bacillati</taxon>
        <taxon>Actinomycetota</taxon>
        <taxon>Actinomycetes</taxon>
        <taxon>Micromonosporales</taxon>
        <taxon>Micromonosporaceae</taxon>
        <taxon>Plantactinospora</taxon>
    </lineage>
</organism>
<accession>A0A927MDS9</accession>
<gene>
    <name evidence="6" type="ORF">H4W31_008217</name>
</gene>
<dbReference type="FunFam" id="1.10.10.10:FF:000001">
    <property type="entry name" value="LysR family transcriptional regulator"/>
    <property type="match status" value="1"/>
</dbReference>
<sequence>MLVELRLMRYVIAVCDAGGFEAAAQLLRMSQPPLSRQIRQLERELGVQLFHRRPTRPTEAGLVFIASARQILADAEQAVERTRRAAEPAVRRVRIGYTVTAAFGEMPALFAALAEHHPGVLVEAQEGWDTALSTALVEEKLDVVLGRCVDLPAGVGSRVLRRDRWTVVVGADHPLAGAGTVKLRELRGETLRFFPRQLAPRYHDTVLAVLGGTGEAFEVWENPLPGLRNLGVSLSRQGFMLLPASLTGHLPAGVCALVVSDDLPTIDLALSWTVPASAAVRLLVDTAERMARAQGWPRPGRRRA</sequence>
<dbReference type="SUPFAM" id="SSF46785">
    <property type="entry name" value="Winged helix' DNA-binding domain"/>
    <property type="match status" value="1"/>
</dbReference>
<evidence type="ECO:0000256" key="2">
    <source>
        <dbReference type="ARBA" id="ARBA00023015"/>
    </source>
</evidence>
<evidence type="ECO:0000313" key="7">
    <source>
        <dbReference type="Proteomes" id="UP000649753"/>
    </source>
</evidence>
<dbReference type="Pfam" id="PF00126">
    <property type="entry name" value="HTH_1"/>
    <property type="match status" value="1"/>
</dbReference>
<evidence type="ECO:0000313" key="6">
    <source>
        <dbReference type="EMBL" id="MBE1492579.1"/>
    </source>
</evidence>
<comment type="caution">
    <text evidence="6">The sequence shown here is derived from an EMBL/GenBank/DDBJ whole genome shotgun (WGS) entry which is preliminary data.</text>
</comment>
<protein>
    <submittedName>
        <fullName evidence="6">DNA-binding transcriptional LysR family regulator</fullName>
    </submittedName>
</protein>
<dbReference type="RefSeq" id="WP_192771461.1">
    <property type="nucleotide sequence ID" value="NZ_JADBEB010000001.1"/>
</dbReference>
<evidence type="ECO:0000259" key="5">
    <source>
        <dbReference type="PROSITE" id="PS50931"/>
    </source>
</evidence>
<keyword evidence="4" id="KW-0804">Transcription</keyword>
<dbReference type="Pfam" id="PF03466">
    <property type="entry name" value="LysR_substrate"/>
    <property type="match status" value="1"/>
</dbReference>